<gene>
    <name evidence="2" type="ordered locus">Hden_1143</name>
</gene>
<dbReference type="RefSeq" id="WP_013215172.1">
    <property type="nucleotide sequence ID" value="NC_014313.1"/>
</dbReference>
<dbReference type="STRING" id="582899.Hden_1143"/>
<evidence type="ECO:0000313" key="3">
    <source>
        <dbReference type="Proteomes" id="UP000002033"/>
    </source>
</evidence>
<accession>D8JVR8</accession>
<dbReference type="eggNOG" id="ENOG5033GKW">
    <property type="taxonomic scope" value="Bacteria"/>
</dbReference>
<dbReference type="OrthoDB" id="7932776at2"/>
<feature type="transmembrane region" description="Helical" evidence="1">
    <location>
        <begin position="51"/>
        <end position="73"/>
    </location>
</feature>
<reference evidence="3" key="1">
    <citation type="journal article" date="2011" name="J. Bacteriol.">
        <title>Genome sequences of eight morphologically diverse alphaproteobacteria.</title>
        <authorList>
            <consortium name="US DOE Joint Genome Institute"/>
            <person name="Brown P.J."/>
            <person name="Kysela D.T."/>
            <person name="Buechlein A."/>
            <person name="Hemmerich C."/>
            <person name="Brun Y.V."/>
        </authorList>
    </citation>
    <scope>NUCLEOTIDE SEQUENCE [LARGE SCALE GENOMIC DNA]</scope>
    <source>
        <strain evidence="3">ATCC 51888 / DSM 1869 / NCIB 11706 / TK 0415</strain>
    </source>
</reference>
<feature type="transmembrane region" description="Helical" evidence="1">
    <location>
        <begin position="16"/>
        <end position="39"/>
    </location>
</feature>
<organism evidence="2 3">
    <name type="scientific">Hyphomicrobium denitrificans (strain ATCC 51888 / DSM 1869 / NCIMB 11706 / TK 0415)</name>
    <dbReference type="NCBI Taxonomy" id="582899"/>
    <lineage>
        <taxon>Bacteria</taxon>
        <taxon>Pseudomonadati</taxon>
        <taxon>Pseudomonadota</taxon>
        <taxon>Alphaproteobacteria</taxon>
        <taxon>Hyphomicrobiales</taxon>
        <taxon>Hyphomicrobiaceae</taxon>
        <taxon>Hyphomicrobium</taxon>
    </lineage>
</organism>
<keyword evidence="1" id="KW-0472">Membrane</keyword>
<feature type="transmembrane region" description="Helical" evidence="1">
    <location>
        <begin position="108"/>
        <end position="129"/>
    </location>
</feature>
<protein>
    <submittedName>
        <fullName evidence="2">Uncharacterized protein</fullName>
    </submittedName>
</protein>
<sequence length="145" mass="15395">MSEADILSVRNDLTGLVISVVSVSFGMISAYIAGLWLFLREAPLSLRLLAFALLSCGLAFMGAVTAGLNGLLIGTDHAWAKLTARATDIDNFGDVRPPWLYGFSLYEASAGLGALAFGAIYIALAYLTFVYKWPGTTAGPVRVTN</sequence>
<dbReference type="AlphaFoldDB" id="D8JVR8"/>
<dbReference type="EMBL" id="CP002083">
    <property type="protein sequence ID" value="ADJ22957.1"/>
    <property type="molecule type" value="Genomic_DNA"/>
</dbReference>
<proteinExistence type="predicted"/>
<keyword evidence="3" id="KW-1185">Reference proteome</keyword>
<dbReference type="Proteomes" id="UP000002033">
    <property type="component" value="Chromosome"/>
</dbReference>
<evidence type="ECO:0000313" key="2">
    <source>
        <dbReference type="EMBL" id="ADJ22957.1"/>
    </source>
</evidence>
<keyword evidence="1" id="KW-0812">Transmembrane</keyword>
<evidence type="ECO:0000256" key="1">
    <source>
        <dbReference type="SAM" id="Phobius"/>
    </source>
</evidence>
<keyword evidence="1" id="KW-1133">Transmembrane helix</keyword>
<dbReference type="HOGENOM" id="CLU_1804220_0_0_5"/>
<dbReference type="KEGG" id="hdn:Hden_1143"/>
<name>D8JVR8_HYPDA</name>